<organism evidence="2 3">
    <name type="scientific">Candidatus Andersenbacteria bacterium CG10_big_fil_rev_8_21_14_0_10_54_11</name>
    <dbReference type="NCBI Taxonomy" id="1974485"/>
    <lineage>
        <taxon>Bacteria</taxon>
        <taxon>Candidatus Anderseniibacteriota</taxon>
    </lineage>
</organism>
<feature type="transmembrane region" description="Helical" evidence="1">
    <location>
        <begin position="475"/>
        <end position="503"/>
    </location>
</feature>
<dbReference type="GO" id="GO:0005886">
    <property type="term" value="C:plasma membrane"/>
    <property type="evidence" value="ECO:0007669"/>
    <property type="project" value="TreeGrafter"/>
</dbReference>
<dbReference type="PRINTS" id="PR00702">
    <property type="entry name" value="ACRIFLAVINRP"/>
</dbReference>
<dbReference type="EMBL" id="PEZP01000005">
    <property type="protein sequence ID" value="PIT98475.1"/>
    <property type="molecule type" value="Genomic_DNA"/>
</dbReference>
<feature type="transmembrane region" description="Helical" evidence="1">
    <location>
        <begin position="875"/>
        <end position="894"/>
    </location>
</feature>
<dbReference type="Gene3D" id="3.30.70.1320">
    <property type="entry name" value="Multidrug efflux transporter AcrB pore domain like"/>
    <property type="match status" value="1"/>
</dbReference>
<dbReference type="PANTHER" id="PTHR32063">
    <property type="match status" value="1"/>
</dbReference>
<feature type="transmembrane region" description="Helical" evidence="1">
    <location>
        <begin position="451"/>
        <end position="469"/>
    </location>
</feature>
<dbReference type="AlphaFoldDB" id="A0A2M6X0E0"/>
<dbReference type="PANTHER" id="PTHR32063:SF24">
    <property type="entry name" value="CATION EFFLUX SYSTEM (ACRB_ACRD_ACRF FAMILY)"/>
    <property type="match status" value="1"/>
</dbReference>
<keyword evidence="1" id="KW-0812">Transmembrane</keyword>
<dbReference type="SUPFAM" id="SSF82866">
    <property type="entry name" value="Multidrug efflux transporter AcrB transmembrane domain"/>
    <property type="match status" value="2"/>
</dbReference>
<comment type="caution">
    <text evidence="2">The sequence shown here is derived from an EMBL/GenBank/DDBJ whole genome shotgun (WGS) entry which is preliminary data.</text>
</comment>
<feature type="transmembrane region" description="Helical" evidence="1">
    <location>
        <begin position="976"/>
        <end position="994"/>
    </location>
</feature>
<dbReference type="Pfam" id="PF00873">
    <property type="entry name" value="ACR_tran"/>
    <property type="match status" value="1"/>
</dbReference>
<dbReference type="SUPFAM" id="SSF82693">
    <property type="entry name" value="Multidrug efflux transporter AcrB pore domain, PN1, PN2, PC1 and PC2 subdomains"/>
    <property type="match status" value="3"/>
</dbReference>
<accession>A0A2M6X0E0</accession>
<evidence type="ECO:0000313" key="2">
    <source>
        <dbReference type="EMBL" id="PIT98475.1"/>
    </source>
</evidence>
<feature type="transmembrane region" description="Helical" evidence="1">
    <location>
        <begin position="901"/>
        <end position="921"/>
    </location>
</feature>
<keyword evidence="1" id="KW-1133">Transmembrane helix</keyword>
<dbReference type="InterPro" id="IPR027463">
    <property type="entry name" value="AcrB_DN_DC_subdom"/>
</dbReference>
<dbReference type="Gene3D" id="3.30.2090.10">
    <property type="entry name" value="Multidrug efflux transporter AcrB TolC docking domain, DN and DC subdomains"/>
    <property type="match status" value="2"/>
</dbReference>
<dbReference type="GO" id="GO:0042910">
    <property type="term" value="F:xenobiotic transmembrane transporter activity"/>
    <property type="evidence" value="ECO:0007669"/>
    <property type="project" value="TreeGrafter"/>
</dbReference>
<dbReference type="Gene3D" id="3.30.70.1430">
    <property type="entry name" value="Multidrug efflux transporter AcrB pore domain"/>
    <property type="match status" value="2"/>
</dbReference>
<dbReference type="Gene3D" id="1.20.1640.10">
    <property type="entry name" value="Multidrug efflux transporter AcrB transmembrane domain"/>
    <property type="match status" value="2"/>
</dbReference>
<dbReference type="Proteomes" id="UP000230731">
    <property type="component" value="Unassembled WGS sequence"/>
</dbReference>
<feature type="transmembrane region" description="Helical" evidence="1">
    <location>
        <begin position="370"/>
        <end position="388"/>
    </location>
</feature>
<feature type="transmembrane region" description="Helical" evidence="1">
    <location>
        <begin position="1000"/>
        <end position="1024"/>
    </location>
</feature>
<evidence type="ECO:0008006" key="4">
    <source>
        <dbReference type="Google" id="ProtNLM"/>
    </source>
</evidence>
<reference evidence="3" key="1">
    <citation type="submission" date="2017-09" db="EMBL/GenBank/DDBJ databases">
        <title>Depth-based differentiation of microbial function through sediment-hosted aquifers and enrichment of novel symbionts in the deep terrestrial subsurface.</title>
        <authorList>
            <person name="Probst A.J."/>
            <person name="Ladd B."/>
            <person name="Jarett J.K."/>
            <person name="Geller-Mcgrath D.E."/>
            <person name="Sieber C.M.K."/>
            <person name="Emerson J.B."/>
            <person name="Anantharaman K."/>
            <person name="Thomas B.C."/>
            <person name="Malmstrom R."/>
            <person name="Stieglmeier M."/>
            <person name="Klingl A."/>
            <person name="Woyke T."/>
            <person name="Ryan C.M."/>
            <person name="Banfield J.F."/>
        </authorList>
    </citation>
    <scope>NUCLEOTIDE SEQUENCE [LARGE SCALE GENOMIC DNA]</scope>
</reference>
<feature type="transmembrane region" description="Helical" evidence="1">
    <location>
        <begin position="927"/>
        <end position="948"/>
    </location>
</feature>
<protein>
    <recommendedName>
        <fullName evidence="4">AcrB/AcrD/AcrF family protein</fullName>
    </recommendedName>
</protein>
<dbReference type="Gene3D" id="3.30.70.1440">
    <property type="entry name" value="Multidrug efflux transporter AcrB pore domain"/>
    <property type="match status" value="1"/>
</dbReference>
<dbReference type="SUPFAM" id="SSF82714">
    <property type="entry name" value="Multidrug efflux transporter AcrB TolC docking domain, DN and DC subdomains"/>
    <property type="match status" value="2"/>
</dbReference>
<dbReference type="InterPro" id="IPR001036">
    <property type="entry name" value="Acrflvin-R"/>
</dbReference>
<proteinExistence type="predicted"/>
<keyword evidence="1" id="KW-0472">Membrane</keyword>
<evidence type="ECO:0000256" key="1">
    <source>
        <dbReference type="SAM" id="Phobius"/>
    </source>
</evidence>
<evidence type="ECO:0000313" key="3">
    <source>
        <dbReference type="Proteomes" id="UP000230731"/>
    </source>
</evidence>
<feature type="transmembrane region" description="Helical" evidence="1">
    <location>
        <begin position="21"/>
        <end position="41"/>
    </location>
</feature>
<name>A0A2M6X0E0_9BACT</name>
<gene>
    <name evidence="2" type="ORF">COT71_00495</name>
</gene>
<feature type="transmembrane region" description="Helical" evidence="1">
    <location>
        <begin position="543"/>
        <end position="563"/>
    </location>
</feature>
<sequence length="1049" mass="111528">MRGAETGGDAGRGIIGYFLSSFRVTVLLMVGLALLGAWSVLTLPREATPEVTIPVAIVVTPYPGAAARDVEELVTVPVEDAVSGVEGVDTVQSSSRLGISSVTVTFAAEEDLAEALRRVREAADNIRGLPAAAEDPQVLEVNFSNEPIISLALSGADTQLLSVLADDLAARIEAIAGVSQVDVVGGRGAEISVRFDPQQIATHGLSIGAVLQAIRAGNVDAPLGQIETDRFQYDVRLPAGFVSVSDVAGLPVRLSSGQTVPLETLAEVRQTLAEETSYARVSVAGSESKPAVTLAVRKKAGGNIVRIIDEAQQVIADARGELLPPEVQVVASADRADEIRTSLANVSRSGLQTLLIVFGLLWLFLGWRAALIASLAVPLSFALSFLVFDQTQVTLNNISLFSLILSLGLLVDTAIVVVEGVVQQYEAHGPEGLLARTADVVRRFARPLTSGTLTTVAAFFPMLLVSGIIGEFLRVIPIVVAATLISSLLVALLFIPVVAARMLGRHAPVRQQRYFDVVFSRWQATYRGFVERILSAGRFQRRFIGGLALLLVLGLALPFTGVLQTGLFPAVDTNFILINVELPPGSRLEQTDIAVRQVETLLHAVPEVASYTANVGSGISLDFTGGGSSASSHLASFYVNLNPGRERSSLEISDSLRIAVRDVPGASVTIEDVSAGPPAAAPIELRVVGPDLSILDRLSQDVMDELSSLPGAQDIDRSLRYTAGEFRLLFDRDALAGAGLTPADVAQLLRNTIFGQEATTFLDERGSEVSVRAAASADSVDSIDDLLVLPLVAPSGRQVLVGEVARAVPARSIDSIRRRDGERAVTVTADAARGTAPNTLTAALQDRLSRRQLPAGYRIEFGGEQQETTETFADLYRSMIIAVVLIVLILVVEFDSYRQPLLIFLSIPLALIGVLFGLVLTGGQLNFAAFIGLVSLTGIVVNNAIILVDRMNALLADGLPVRTAAAEASASRLRPILLTTLTTAAGVAPLIWVDDFFRDMALTLITGLLFSTVITLVLVPILYVRQQEKLQRRYGRRPSTEPAAPSPVP</sequence>